<keyword evidence="4" id="KW-1185">Reference proteome</keyword>
<dbReference type="InterPro" id="IPR000326">
    <property type="entry name" value="PAP2/HPO"/>
</dbReference>
<dbReference type="Gene3D" id="1.20.144.10">
    <property type="entry name" value="Phosphatidic acid phosphatase type 2/haloperoxidase"/>
    <property type="match status" value="2"/>
</dbReference>
<gene>
    <name evidence="3" type="ORF">J2S17_002351</name>
</gene>
<dbReference type="CDD" id="cd03392">
    <property type="entry name" value="PAP2_like_2"/>
    <property type="match status" value="1"/>
</dbReference>
<keyword evidence="1" id="KW-1133">Transmembrane helix</keyword>
<proteinExistence type="predicted"/>
<evidence type="ECO:0000313" key="4">
    <source>
        <dbReference type="Proteomes" id="UP001238088"/>
    </source>
</evidence>
<name>A0ABU0AGU3_9BACI</name>
<dbReference type="InterPro" id="IPR036938">
    <property type="entry name" value="PAP2/HPO_sf"/>
</dbReference>
<feature type="transmembrane region" description="Helical" evidence="1">
    <location>
        <begin position="186"/>
        <end position="207"/>
    </location>
</feature>
<evidence type="ECO:0000259" key="2">
    <source>
        <dbReference type="SMART" id="SM00014"/>
    </source>
</evidence>
<dbReference type="PANTHER" id="PTHR14969">
    <property type="entry name" value="SPHINGOSINE-1-PHOSPHATE PHOSPHOHYDROLASE"/>
    <property type="match status" value="1"/>
</dbReference>
<feature type="transmembrane region" description="Helical" evidence="1">
    <location>
        <begin position="55"/>
        <end position="81"/>
    </location>
</feature>
<keyword evidence="1" id="KW-0472">Membrane</keyword>
<dbReference type="Pfam" id="PF01569">
    <property type="entry name" value="PAP2"/>
    <property type="match status" value="1"/>
</dbReference>
<dbReference type="SMART" id="SM00014">
    <property type="entry name" value="acidPPc"/>
    <property type="match status" value="1"/>
</dbReference>
<sequence length="218" mass="24853">MKKSTVYYSACIGIIGLSILLFMLIVRDFSRNDLAWFDWEVISFIQSYISSRMTGIVNVITFFGSVKWFVFAVLFLLILLVMAKKYALAVFVVFSSGAGGLFNWFLKWIFQRDRPVFQPLIEVTGFSFPSGHSMGSFVFYGSLAFVLIHFVKKIAWRILICTLLFLVIATIGVSRIYLGVHYPSDVLAGFLSGAVWLMVNIIAFQAYENRVKKLERID</sequence>
<dbReference type="GO" id="GO:0050380">
    <property type="term" value="F:undecaprenyl-diphosphatase activity"/>
    <property type="evidence" value="ECO:0007669"/>
    <property type="project" value="UniProtKB-EC"/>
</dbReference>
<comment type="caution">
    <text evidence="3">The sequence shown here is derived from an EMBL/GenBank/DDBJ whole genome shotgun (WGS) entry which is preliminary data.</text>
</comment>
<protein>
    <submittedName>
        <fullName evidence="3">Undecaprenyl-diphosphatase</fullName>
        <ecNumber evidence="3">3.6.1.27</ecNumber>
    </submittedName>
</protein>
<organism evidence="3 4">
    <name type="scientific">Cytobacillus purgationiresistens</name>
    <dbReference type="NCBI Taxonomy" id="863449"/>
    <lineage>
        <taxon>Bacteria</taxon>
        <taxon>Bacillati</taxon>
        <taxon>Bacillota</taxon>
        <taxon>Bacilli</taxon>
        <taxon>Bacillales</taxon>
        <taxon>Bacillaceae</taxon>
        <taxon>Cytobacillus</taxon>
    </lineage>
</organism>
<dbReference type="PANTHER" id="PTHR14969:SF13">
    <property type="entry name" value="AT30094P"/>
    <property type="match status" value="1"/>
</dbReference>
<keyword evidence="3" id="KW-0378">Hydrolase</keyword>
<feature type="domain" description="Phosphatidic acid phosphatase type 2/haloperoxidase" evidence="2">
    <location>
        <begin position="89"/>
        <end position="201"/>
    </location>
</feature>
<feature type="transmembrane region" description="Helical" evidence="1">
    <location>
        <begin position="158"/>
        <end position="180"/>
    </location>
</feature>
<dbReference type="Proteomes" id="UP001238088">
    <property type="component" value="Unassembled WGS sequence"/>
</dbReference>
<dbReference type="EC" id="3.6.1.27" evidence="3"/>
<feature type="transmembrane region" description="Helical" evidence="1">
    <location>
        <begin position="130"/>
        <end position="151"/>
    </location>
</feature>
<evidence type="ECO:0000313" key="3">
    <source>
        <dbReference type="EMBL" id="MDQ0270476.1"/>
    </source>
</evidence>
<dbReference type="SUPFAM" id="SSF48317">
    <property type="entry name" value="Acid phosphatase/Vanadium-dependent haloperoxidase"/>
    <property type="match status" value="1"/>
</dbReference>
<feature type="transmembrane region" description="Helical" evidence="1">
    <location>
        <begin position="88"/>
        <end position="110"/>
    </location>
</feature>
<feature type="transmembrane region" description="Helical" evidence="1">
    <location>
        <begin position="6"/>
        <end position="26"/>
    </location>
</feature>
<evidence type="ECO:0000256" key="1">
    <source>
        <dbReference type="SAM" id="Phobius"/>
    </source>
</evidence>
<dbReference type="RefSeq" id="WP_307474923.1">
    <property type="nucleotide sequence ID" value="NZ_JAUSUB010000008.1"/>
</dbReference>
<dbReference type="EMBL" id="JAUSUB010000008">
    <property type="protein sequence ID" value="MDQ0270476.1"/>
    <property type="molecule type" value="Genomic_DNA"/>
</dbReference>
<reference evidence="3 4" key="1">
    <citation type="submission" date="2023-07" db="EMBL/GenBank/DDBJ databases">
        <title>Genomic Encyclopedia of Type Strains, Phase IV (KMG-IV): sequencing the most valuable type-strain genomes for metagenomic binning, comparative biology and taxonomic classification.</title>
        <authorList>
            <person name="Goeker M."/>
        </authorList>
    </citation>
    <scope>NUCLEOTIDE SEQUENCE [LARGE SCALE GENOMIC DNA]</scope>
    <source>
        <strain evidence="3 4">DSM 23494</strain>
    </source>
</reference>
<keyword evidence="1" id="KW-0812">Transmembrane</keyword>
<accession>A0ABU0AGU3</accession>